<feature type="non-terminal residue" evidence="7">
    <location>
        <position position="1"/>
    </location>
</feature>
<protein>
    <submittedName>
        <fullName evidence="7">Sulfate transporter family protein</fullName>
    </submittedName>
</protein>
<keyword evidence="4 5" id="KW-0472">Membrane</keyword>
<evidence type="ECO:0000259" key="6">
    <source>
        <dbReference type="PROSITE" id="PS50801"/>
    </source>
</evidence>
<comment type="subcellular location">
    <subcellularLocation>
        <location evidence="1">Membrane</location>
        <topology evidence="1">Multi-pass membrane protein</topology>
    </subcellularLocation>
</comment>
<dbReference type="SUPFAM" id="SSF52091">
    <property type="entry name" value="SpoIIaa-like"/>
    <property type="match status" value="1"/>
</dbReference>
<dbReference type="GO" id="GO:0016020">
    <property type="term" value="C:membrane"/>
    <property type="evidence" value="ECO:0007669"/>
    <property type="project" value="UniProtKB-SubCell"/>
</dbReference>
<dbReference type="CDD" id="cd07042">
    <property type="entry name" value="STAS_SulP_like_sulfate_transporter"/>
    <property type="match status" value="1"/>
</dbReference>
<feature type="transmembrane region" description="Helical" evidence="5">
    <location>
        <begin position="66"/>
        <end position="86"/>
    </location>
</feature>
<reference evidence="7 8" key="1">
    <citation type="journal article" date="2013" name="Curr. Biol.">
        <title>The Genome of the Foraminiferan Reticulomyxa filosa.</title>
        <authorList>
            <person name="Glockner G."/>
            <person name="Hulsmann N."/>
            <person name="Schleicher M."/>
            <person name="Noegel A.A."/>
            <person name="Eichinger L."/>
            <person name="Gallinger C."/>
            <person name="Pawlowski J."/>
            <person name="Sierra R."/>
            <person name="Euteneuer U."/>
            <person name="Pillet L."/>
            <person name="Moustafa A."/>
            <person name="Platzer M."/>
            <person name="Groth M."/>
            <person name="Szafranski K."/>
            <person name="Schliwa M."/>
        </authorList>
    </citation>
    <scope>NUCLEOTIDE SEQUENCE [LARGE SCALE GENOMIC DNA]</scope>
</reference>
<sequence>KPSDPTYDKTFMALSSVFALEVGLIQTVLGLLNAAMGQVKHLFGIKMTSSVFLGMVTQFFKNISDMNWKALLLGLGCMAILLLLSQWKRRKNWPGSDYVVFVPGALVVVVVATAISYAIHDPSTWKIHFLKNKKNKKIKLYIFFSLPHTHTYTQKIVGTIPKGFPASVNMFDAVKASEITALLPSALLTALISFVSSFSVAATYSEKRGYQVSPSQELIAVGVCNLIGAWFQGFVITGGFARSAVLDAAGSVTPLSSLVSGVFMIFALGNLFRLWTVKRTDFYVAMITFLCTLILGIEMGLLSGVIASVFMFIQRASSPHYAVLGEIREKKGVYKLGFVSKHTCKLMFVFFPPLFTPLAQIINYPDAKVQPDLLIIRWDASLFFGNSLSFRTKILKEIKRFKIRNPGVTEKPWALLLSFAGINDIDVTATQELKKLLNRLKKSEPELTILAAELKQPVRLILDIEEAISIIGEQNIYLDVAGAAEWWESQPKVVNNENPDMHRLLGPEIDASVLKNEKKMKEMEQR</sequence>
<dbReference type="InterPro" id="IPR011547">
    <property type="entry name" value="SLC26A/SulP_dom"/>
</dbReference>
<evidence type="ECO:0000313" key="8">
    <source>
        <dbReference type="Proteomes" id="UP000023152"/>
    </source>
</evidence>
<feature type="transmembrane region" description="Helical" evidence="5">
    <location>
        <begin position="12"/>
        <end position="35"/>
    </location>
</feature>
<gene>
    <name evidence="7" type="ORF">RFI_15875</name>
</gene>
<accession>X6N4X5</accession>
<dbReference type="GO" id="GO:0055085">
    <property type="term" value="P:transmembrane transport"/>
    <property type="evidence" value="ECO:0007669"/>
    <property type="project" value="InterPro"/>
</dbReference>
<dbReference type="InterPro" id="IPR002645">
    <property type="entry name" value="STAS_dom"/>
</dbReference>
<feature type="transmembrane region" description="Helical" evidence="5">
    <location>
        <begin position="179"/>
        <end position="205"/>
    </location>
</feature>
<dbReference type="Gene3D" id="3.30.750.24">
    <property type="entry name" value="STAS domain"/>
    <property type="match status" value="1"/>
</dbReference>
<dbReference type="AlphaFoldDB" id="X6N4X5"/>
<proteinExistence type="predicted"/>
<dbReference type="EMBL" id="ASPP01011733">
    <property type="protein sequence ID" value="ETO21330.1"/>
    <property type="molecule type" value="Genomic_DNA"/>
</dbReference>
<evidence type="ECO:0000256" key="2">
    <source>
        <dbReference type="ARBA" id="ARBA00022692"/>
    </source>
</evidence>
<dbReference type="InterPro" id="IPR036513">
    <property type="entry name" value="STAS_dom_sf"/>
</dbReference>
<dbReference type="PANTHER" id="PTHR11814">
    <property type="entry name" value="SULFATE TRANSPORTER"/>
    <property type="match status" value="1"/>
</dbReference>
<keyword evidence="3 5" id="KW-1133">Transmembrane helix</keyword>
<dbReference type="InterPro" id="IPR001902">
    <property type="entry name" value="SLC26A/SulP_fam"/>
</dbReference>
<feature type="transmembrane region" description="Helical" evidence="5">
    <location>
        <begin position="98"/>
        <end position="119"/>
    </location>
</feature>
<dbReference type="Proteomes" id="UP000023152">
    <property type="component" value="Unassembled WGS sequence"/>
</dbReference>
<feature type="transmembrane region" description="Helical" evidence="5">
    <location>
        <begin position="252"/>
        <end position="272"/>
    </location>
</feature>
<evidence type="ECO:0000256" key="5">
    <source>
        <dbReference type="SAM" id="Phobius"/>
    </source>
</evidence>
<name>X6N4X5_RETFI</name>
<feature type="transmembrane region" description="Helical" evidence="5">
    <location>
        <begin position="217"/>
        <end position="240"/>
    </location>
</feature>
<evidence type="ECO:0000256" key="1">
    <source>
        <dbReference type="ARBA" id="ARBA00004141"/>
    </source>
</evidence>
<feature type="domain" description="STAS" evidence="6">
    <location>
        <begin position="363"/>
        <end position="487"/>
    </location>
</feature>
<feature type="transmembrane region" description="Helical" evidence="5">
    <location>
        <begin position="42"/>
        <end position="60"/>
    </location>
</feature>
<keyword evidence="2 5" id="KW-0812">Transmembrane</keyword>
<evidence type="ECO:0000256" key="3">
    <source>
        <dbReference type="ARBA" id="ARBA00022989"/>
    </source>
</evidence>
<comment type="caution">
    <text evidence="7">The sequence shown here is derived from an EMBL/GenBank/DDBJ whole genome shotgun (WGS) entry which is preliminary data.</text>
</comment>
<dbReference type="PROSITE" id="PS50801">
    <property type="entry name" value="STAS"/>
    <property type="match status" value="1"/>
</dbReference>
<dbReference type="OrthoDB" id="288203at2759"/>
<keyword evidence="8" id="KW-1185">Reference proteome</keyword>
<dbReference type="Pfam" id="PF00916">
    <property type="entry name" value="Sulfate_transp"/>
    <property type="match status" value="1"/>
</dbReference>
<organism evidence="7 8">
    <name type="scientific">Reticulomyxa filosa</name>
    <dbReference type="NCBI Taxonomy" id="46433"/>
    <lineage>
        <taxon>Eukaryota</taxon>
        <taxon>Sar</taxon>
        <taxon>Rhizaria</taxon>
        <taxon>Retaria</taxon>
        <taxon>Foraminifera</taxon>
        <taxon>Monothalamids</taxon>
        <taxon>Reticulomyxidae</taxon>
        <taxon>Reticulomyxa</taxon>
    </lineage>
</organism>
<evidence type="ECO:0000313" key="7">
    <source>
        <dbReference type="EMBL" id="ETO21330.1"/>
    </source>
</evidence>
<dbReference type="Pfam" id="PF01740">
    <property type="entry name" value="STAS"/>
    <property type="match status" value="1"/>
</dbReference>
<evidence type="ECO:0000256" key="4">
    <source>
        <dbReference type="ARBA" id="ARBA00023136"/>
    </source>
</evidence>
<feature type="transmembrane region" description="Helical" evidence="5">
    <location>
        <begin position="284"/>
        <end position="313"/>
    </location>
</feature>